<evidence type="ECO:0000313" key="2">
    <source>
        <dbReference type="Proteomes" id="UP001500280"/>
    </source>
</evidence>
<organism evidence="1 2">
    <name type="scientific">Kribbella yunnanensis</name>
    <dbReference type="NCBI Taxonomy" id="190194"/>
    <lineage>
        <taxon>Bacteria</taxon>
        <taxon>Bacillati</taxon>
        <taxon>Actinomycetota</taxon>
        <taxon>Actinomycetes</taxon>
        <taxon>Propionibacteriales</taxon>
        <taxon>Kribbellaceae</taxon>
        <taxon>Kribbella</taxon>
    </lineage>
</organism>
<keyword evidence="2" id="KW-1185">Reference proteome</keyword>
<accession>A0ABP4V2E1</accession>
<comment type="caution">
    <text evidence="1">The sequence shown here is derived from an EMBL/GenBank/DDBJ whole genome shotgun (WGS) entry which is preliminary data.</text>
</comment>
<proteinExistence type="predicted"/>
<reference evidence="2" key="1">
    <citation type="journal article" date="2019" name="Int. J. Syst. Evol. Microbiol.">
        <title>The Global Catalogue of Microorganisms (GCM) 10K type strain sequencing project: providing services to taxonomists for standard genome sequencing and annotation.</title>
        <authorList>
            <consortium name="The Broad Institute Genomics Platform"/>
            <consortium name="The Broad Institute Genome Sequencing Center for Infectious Disease"/>
            <person name="Wu L."/>
            <person name="Ma J."/>
        </authorList>
    </citation>
    <scope>NUCLEOTIDE SEQUENCE [LARGE SCALE GENOMIC DNA]</scope>
    <source>
        <strain evidence="2">JCM 14307</strain>
    </source>
</reference>
<name>A0ABP4V2E1_9ACTN</name>
<dbReference type="EMBL" id="BAAANF010000027">
    <property type="protein sequence ID" value="GAA1716491.1"/>
    <property type="molecule type" value="Genomic_DNA"/>
</dbReference>
<evidence type="ECO:0000313" key="1">
    <source>
        <dbReference type="EMBL" id="GAA1716491.1"/>
    </source>
</evidence>
<protein>
    <submittedName>
        <fullName evidence="1">Uncharacterized protein</fullName>
    </submittedName>
</protein>
<gene>
    <name evidence="1" type="ORF">GCM10009745_76240</name>
</gene>
<sequence>MCRSNSVRNGGWSSQKCRCPRSLRRTDRCTSNVYVLAMDVSRPPDVDQPITRLDEVLPPTRVELAQLSELVRGVTAEVS</sequence>
<dbReference type="Proteomes" id="UP001500280">
    <property type="component" value="Unassembled WGS sequence"/>
</dbReference>